<feature type="domain" description="SH3" evidence="5">
    <location>
        <begin position="420"/>
        <end position="475"/>
    </location>
</feature>
<comment type="caution">
    <text evidence="7">The sequence shown here is derived from an EMBL/GenBank/DDBJ whole genome shotgun (WGS) entry which is preliminary data.</text>
</comment>
<keyword evidence="8" id="KW-1185">Reference proteome</keyword>
<protein>
    <submittedName>
        <fullName evidence="7">Proline-serine-threonine phosphatase-interacting protein 1</fullName>
    </submittedName>
</protein>
<dbReference type="PANTHER" id="PTHR23065">
    <property type="entry name" value="PROLINE-SERINE-THREONINE PHOSPHATASE INTERACTING PROTEIN 1"/>
    <property type="match status" value="1"/>
</dbReference>
<dbReference type="SMART" id="SM00055">
    <property type="entry name" value="FCH"/>
    <property type="match status" value="1"/>
</dbReference>
<dbReference type="InterPro" id="IPR001060">
    <property type="entry name" value="FCH_dom"/>
</dbReference>
<feature type="region of interest" description="Disordered" evidence="4">
    <location>
        <begin position="163"/>
        <end position="190"/>
    </location>
</feature>
<dbReference type="InterPro" id="IPR036028">
    <property type="entry name" value="SH3-like_dom_sf"/>
</dbReference>
<evidence type="ECO:0000313" key="8">
    <source>
        <dbReference type="Proteomes" id="UP001249851"/>
    </source>
</evidence>
<accession>A0AAD9V8Q8</accession>
<dbReference type="SMART" id="SM00326">
    <property type="entry name" value="SH3"/>
    <property type="match status" value="1"/>
</dbReference>
<dbReference type="PRINTS" id="PR00499">
    <property type="entry name" value="P67PHOX"/>
</dbReference>
<dbReference type="PROSITE" id="PS51741">
    <property type="entry name" value="F_BAR"/>
    <property type="match status" value="1"/>
</dbReference>
<dbReference type="FunFam" id="2.30.30.40:FF:000072">
    <property type="entry name" value="Unconventional Myosin IB"/>
    <property type="match status" value="1"/>
</dbReference>
<evidence type="ECO:0000256" key="3">
    <source>
        <dbReference type="PROSITE-ProRule" id="PRU01077"/>
    </source>
</evidence>
<feature type="region of interest" description="Disordered" evidence="4">
    <location>
        <begin position="1"/>
        <end position="42"/>
    </location>
</feature>
<dbReference type="Proteomes" id="UP001249851">
    <property type="component" value="Unassembled WGS sequence"/>
</dbReference>
<gene>
    <name evidence="7" type="ORF">P5673_011359</name>
</gene>
<dbReference type="SUPFAM" id="SSF103657">
    <property type="entry name" value="BAR/IMD domain-like"/>
    <property type="match status" value="1"/>
</dbReference>
<dbReference type="PANTHER" id="PTHR23065:SF61">
    <property type="entry name" value="PROLINE-SERINE-THREONINE PHOSPHATASE-INTERACTING PROTEIN 2-LIKE"/>
    <property type="match status" value="1"/>
</dbReference>
<dbReference type="SUPFAM" id="SSF50044">
    <property type="entry name" value="SH3-domain"/>
    <property type="match status" value="1"/>
</dbReference>
<dbReference type="PROSITE" id="PS50002">
    <property type="entry name" value="SH3"/>
    <property type="match status" value="1"/>
</dbReference>
<evidence type="ECO:0000259" key="5">
    <source>
        <dbReference type="PROSITE" id="PS50002"/>
    </source>
</evidence>
<dbReference type="GO" id="GO:0030041">
    <property type="term" value="P:actin filament polymerization"/>
    <property type="evidence" value="ECO:0007669"/>
    <property type="project" value="TreeGrafter"/>
</dbReference>
<evidence type="ECO:0000313" key="7">
    <source>
        <dbReference type="EMBL" id="KAK2565384.1"/>
    </source>
</evidence>
<dbReference type="InterPro" id="IPR001452">
    <property type="entry name" value="SH3_domain"/>
</dbReference>
<dbReference type="AlphaFoldDB" id="A0AAD9V8Q8"/>
<feature type="compositionally biased region" description="Basic and acidic residues" evidence="4">
    <location>
        <begin position="163"/>
        <end position="172"/>
    </location>
</feature>
<dbReference type="InterPro" id="IPR027267">
    <property type="entry name" value="AH/BAR_dom_sf"/>
</dbReference>
<dbReference type="Pfam" id="PF00611">
    <property type="entry name" value="FCH"/>
    <property type="match status" value="1"/>
</dbReference>
<evidence type="ECO:0000256" key="4">
    <source>
        <dbReference type="SAM" id="MobiDB-lite"/>
    </source>
</evidence>
<reference evidence="7" key="1">
    <citation type="journal article" date="2023" name="G3 (Bethesda)">
        <title>Whole genome assembly and annotation of the endangered Caribbean coral Acropora cervicornis.</title>
        <authorList>
            <person name="Selwyn J.D."/>
            <person name="Vollmer S.V."/>
        </authorList>
    </citation>
    <scope>NUCLEOTIDE SEQUENCE</scope>
    <source>
        <strain evidence="7">K2</strain>
    </source>
</reference>
<reference evidence="7" key="2">
    <citation type="journal article" date="2023" name="Science">
        <title>Genomic signatures of disease resistance in endangered staghorn corals.</title>
        <authorList>
            <person name="Vollmer S.V."/>
            <person name="Selwyn J.D."/>
            <person name="Despard B.A."/>
            <person name="Roesel C.L."/>
        </authorList>
    </citation>
    <scope>NUCLEOTIDE SEQUENCE</scope>
    <source>
        <strain evidence="7">K2</strain>
    </source>
</reference>
<keyword evidence="1 2" id="KW-0728">SH3 domain</keyword>
<evidence type="ECO:0000259" key="6">
    <source>
        <dbReference type="PROSITE" id="PS51741"/>
    </source>
</evidence>
<evidence type="ECO:0000256" key="1">
    <source>
        <dbReference type="ARBA" id="ARBA00022443"/>
    </source>
</evidence>
<dbReference type="GO" id="GO:0005884">
    <property type="term" value="C:actin filament"/>
    <property type="evidence" value="ECO:0007669"/>
    <property type="project" value="TreeGrafter"/>
</dbReference>
<dbReference type="Pfam" id="PF00018">
    <property type="entry name" value="SH3_1"/>
    <property type="match status" value="1"/>
</dbReference>
<keyword evidence="3" id="KW-0175">Coiled coil</keyword>
<evidence type="ECO:0000256" key="2">
    <source>
        <dbReference type="PROSITE-ProRule" id="PRU00192"/>
    </source>
</evidence>
<dbReference type="GO" id="GO:0051015">
    <property type="term" value="F:actin filament binding"/>
    <property type="evidence" value="ECO:0007669"/>
    <property type="project" value="TreeGrafter"/>
</dbReference>
<dbReference type="FunFam" id="1.20.1270.60:FF:000037">
    <property type="entry name" value="Proline-serine-threonine phosphatase interacting protein 1"/>
    <property type="match status" value="1"/>
</dbReference>
<dbReference type="InterPro" id="IPR031160">
    <property type="entry name" value="F_BAR_dom"/>
</dbReference>
<feature type="compositionally biased region" description="Basic and acidic residues" evidence="4">
    <location>
        <begin position="17"/>
        <end position="30"/>
    </location>
</feature>
<feature type="domain" description="F-BAR" evidence="6">
    <location>
        <begin position="57"/>
        <end position="311"/>
    </location>
</feature>
<dbReference type="Gene3D" id="2.30.30.40">
    <property type="entry name" value="SH3 Domains"/>
    <property type="match status" value="1"/>
</dbReference>
<dbReference type="Gene3D" id="1.20.1270.60">
    <property type="entry name" value="Arfaptin homology (AH) domain/BAR domain"/>
    <property type="match status" value="1"/>
</dbReference>
<dbReference type="PRINTS" id="PR00452">
    <property type="entry name" value="SH3DOMAIN"/>
</dbReference>
<proteinExistence type="predicted"/>
<sequence>MSPHVEGEKTGTPYTDKTVERKGGTMERRQPPRSPHVQENANAQKTLTKIATKLLQCPMGADFNSTAGFDVLCKRMRDGKQMCQDFEEFLRQRADAEEKYGKSLIRIAESAKGKEEIGTLKESWEVLRTETENMGKLHVSLAHQLMENLEQLVRDFRESQREKRKKVEESVKRAQRNKKNSYDSNVRNKRTYEQKCREADAADDALKKSVSLVSKDEEKLRVKLGKAKTAAEQADTAYQNSVRMLEDARVVWEKEMDQCCDLFQSLEEERIAFLRNAVWAYTNMASLNYVKLDEVCELVRKSLELCTVESDIHLFISKKQTGSERPERIEYENFYMTQSSRKVSPSHGIVVNISGPVGGTFHHSKETSVVPQSVSTPKMARNRPQIPVPDIPAQAPLDESMYSVVSQPKGNAEPVHRTQPKEQYYRASFDYEAQGAEELSFKAGDLIKLCYKEDSTWWCGEVHGKKGMFPKDFVE</sequence>
<organism evidence="7 8">
    <name type="scientific">Acropora cervicornis</name>
    <name type="common">Staghorn coral</name>
    <dbReference type="NCBI Taxonomy" id="6130"/>
    <lineage>
        <taxon>Eukaryota</taxon>
        <taxon>Metazoa</taxon>
        <taxon>Cnidaria</taxon>
        <taxon>Anthozoa</taxon>
        <taxon>Hexacorallia</taxon>
        <taxon>Scleractinia</taxon>
        <taxon>Astrocoeniina</taxon>
        <taxon>Acroporidae</taxon>
        <taxon>Acropora</taxon>
    </lineage>
</organism>
<dbReference type="EMBL" id="JARQWQ010000020">
    <property type="protein sequence ID" value="KAK2565384.1"/>
    <property type="molecule type" value="Genomic_DNA"/>
</dbReference>
<name>A0AAD9V8Q8_ACRCE</name>
<dbReference type="CDD" id="cd00174">
    <property type="entry name" value="SH3"/>
    <property type="match status" value="1"/>
</dbReference>
<dbReference type="GO" id="GO:0005737">
    <property type="term" value="C:cytoplasm"/>
    <property type="evidence" value="ECO:0007669"/>
    <property type="project" value="TreeGrafter"/>
</dbReference>
<dbReference type="GO" id="GO:0005886">
    <property type="term" value="C:plasma membrane"/>
    <property type="evidence" value="ECO:0007669"/>
    <property type="project" value="TreeGrafter"/>
</dbReference>